<organism evidence="2 3">
    <name type="scientific">Calocera viscosa (strain TUFC12733)</name>
    <dbReference type="NCBI Taxonomy" id="1330018"/>
    <lineage>
        <taxon>Eukaryota</taxon>
        <taxon>Fungi</taxon>
        <taxon>Dikarya</taxon>
        <taxon>Basidiomycota</taxon>
        <taxon>Agaricomycotina</taxon>
        <taxon>Dacrymycetes</taxon>
        <taxon>Dacrymycetales</taxon>
        <taxon>Dacrymycetaceae</taxon>
        <taxon>Calocera</taxon>
    </lineage>
</organism>
<reference evidence="2 3" key="1">
    <citation type="journal article" date="2016" name="Mol. Biol. Evol.">
        <title>Comparative Genomics of Early-Diverging Mushroom-Forming Fungi Provides Insights into the Origins of Lignocellulose Decay Capabilities.</title>
        <authorList>
            <person name="Nagy L.G."/>
            <person name="Riley R."/>
            <person name="Tritt A."/>
            <person name="Adam C."/>
            <person name="Daum C."/>
            <person name="Floudas D."/>
            <person name="Sun H."/>
            <person name="Yadav J.S."/>
            <person name="Pangilinan J."/>
            <person name="Larsson K.H."/>
            <person name="Matsuura K."/>
            <person name="Barry K."/>
            <person name="Labutti K."/>
            <person name="Kuo R."/>
            <person name="Ohm R.A."/>
            <person name="Bhattacharya S.S."/>
            <person name="Shirouzu T."/>
            <person name="Yoshinaga Y."/>
            <person name="Martin F.M."/>
            <person name="Grigoriev I.V."/>
            <person name="Hibbett D.S."/>
        </authorList>
    </citation>
    <scope>NUCLEOTIDE SEQUENCE [LARGE SCALE GENOMIC DNA]</scope>
    <source>
        <strain evidence="2 3">TUFC12733</strain>
    </source>
</reference>
<feature type="compositionally biased region" description="Basic residues" evidence="1">
    <location>
        <begin position="1"/>
        <end position="11"/>
    </location>
</feature>
<evidence type="ECO:0000313" key="2">
    <source>
        <dbReference type="EMBL" id="KZO94973.1"/>
    </source>
</evidence>
<dbReference type="EMBL" id="KV417291">
    <property type="protein sequence ID" value="KZO94973.1"/>
    <property type="molecule type" value="Genomic_DNA"/>
</dbReference>
<feature type="compositionally biased region" description="Polar residues" evidence="1">
    <location>
        <begin position="28"/>
        <end position="37"/>
    </location>
</feature>
<evidence type="ECO:0000256" key="1">
    <source>
        <dbReference type="SAM" id="MobiDB-lite"/>
    </source>
</evidence>
<gene>
    <name evidence="2" type="ORF">CALVIDRAFT_565093</name>
</gene>
<name>A0A167KT43_CALVF</name>
<proteinExistence type="predicted"/>
<dbReference type="Proteomes" id="UP000076738">
    <property type="component" value="Unassembled WGS sequence"/>
</dbReference>
<sequence length="187" mass="20099">MGKRHRARSGKKTAGSGRGVRDALVSDSGGSPENSPNVLPGRAADLKTDLREFSPQSVTTPLGDLNEADEGTSGSDDRSVQCDLTDVDENFLRDELGLLVDVLIDRAEVSVRREALALREWEEAESNGANGIPRPVTILDRLWALMDHSETRELSIGGEGFVGQEGRNEGGRRATDRTVCELGVCGP</sequence>
<keyword evidence="3" id="KW-1185">Reference proteome</keyword>
<feature type="region of interest" description="Disordered" evidence="1">
    <location>
        <begin position="1"/>
        <end position="80"/>
    </location>
</feature>
<accession>A0A167KT43</accession>
<protein>
    <submittedName>
        <fullName evidence="2">Uncharacterized protein</fullName>
    </submittedName>
</protein>
<dbReference type="AlphaFoldDB" id="A0A167KT43"/>
<evidence type="ECO:0000313" key="3">
    <source>
        <dbReference type="Proteomes" id="UP000076738"/>
    </source>
</evidence>